<evidence type="ECO:0000256" key="14">
    <source>
        <dbReference type="ARBA" id="ARBA00023316"/>
    </source>
</evidence>
<keyword evidence="11" id="KW-0472">Membrane</keyword>
<gene>
    <name evidence="22" type="ORF">Poli38472_007117</name>
</gene>
<evidence type="ECO:0000256" key="13">
    <source>
        <dbReference type="ARBA" id="ARBA00023277"/>
    </source>
</evidence>
<keyword evidence="10" id="KW-0378">Hydrolase</keyword>
<dbReference type="GO" id="GO:0042973">
    <property type="term" value="F:glucan endo-1,3-beta-D-glucosidase activity"/>
    <property type="evidence" value="ECO:0007669"/>
    <property type="project" value="UniProtKB-EC"/>
</dbReference>
<keyword evidence="15" id="KW-0624">Polysaccharide degradation</keyword>
<comment type="function">
    <text evidence="16">Glucanases play a role in cell expansion during growth, in cell-cell fusion during mating, and in spore release during sporulation. This enzyme may be involved in beta-glucan degradation. Active on laminarin and lichenan.</text>
</comment>
<evidence type="ECO:0000256" key="1">
    <source>
        <dbReference type="ARBA" id="ARBA00000382"/>
    </source>
</evidence>
<evidence type="ECO:0000313" key="22">
    <source>
        <dbReference type="EMBL" id="TMW58972.1"/>
    </source>
</evidence>
<dbReference type="InterPro" id="IPR050732">
    <property type="entry name" value="Beta-glucan_modifiers"/>
</dbReference>
<comment type="catalytic activity">
    <reaction evidence="1">
        <text>Hydrolysis of (1-&gt;3)-beta-D-glucosidic linkages in (1-&gt;3)-beta-D-glucans.</text>
        <dbReference type="EC" id="3.2.1.39"/>
    </reaction>
</comment>
<evidence type="ECO:0000313" key="23">
    <source>
        <dbReference type="Proteomes" id="UP000794436"/>
    </source>
</evidence>
<evidence type="ECO:0000256" key="12">
    <source>
        <dbReference type="ARBA" id="ARBA00023180"/>
    </source>
</evidence>
<evidence type="ECO:0000256" key="19">
    <source>
        <dbReference type="RuleBase" id="RU004335"/>
    </source>
</evidence>
<comment type="similarity">
    <text evidence="4 19">Belongs to the glycosyl hydrolase 17 family.</text>
</comment>
<dbReference type="GO" id="GO:0005886">
    <property type="term" value="C:plasma membrane"/>
    <property type="evidence" value="ECO:0007669"/>
    <property type="project" value="UniProtKB-SubCell"/>
</dbReference>
<protein>
    <recommendedName>
        <fullName evidence="5">glucan endo-1,3-beta-D-glucosidase</fullName>
        <ecNumber evidence="5">3.2.1.39</ecNumber>
    </recommendedName>
    <alternativeName>
        <fullName evidence="18">Endo-1,3-beta-glucanase btgC</fullName>
    </alternativeName>
    <alternativeName>
        <fullName evidence="17">Laminarinase btgC</fullName>
    </alternativeName>
</protein>
<comment type="subcellular location">
    <subcellularLocation>
        <location evidence="3">Cell membrane</location>
    </subcellularLocation>
    <subcellularLocation>
        <location evidence="2">Secreted</location>
        <location evidence="2">Cell wall</location>
    </subcellularLocation>
</comment>
<evidence type="ECO:0000256" key="2">
    <source>
        <dbReference type="ARBA" id="ARBA00004191"/>
    </source>
</evidence>
<evidence type="ECO:0000256" key="15">
    <source>
        <dbReference type="ARBA" id="ARBA00023326"/>
    </source>
</evidence>
<proteinExistence type="inferred from homology"/>
<organism evidence="22 23">
    <name type="scientific">Pythium oligandrum</name>
    <name type="common">Mycoparasitic fungus</name>
    <dbReference type="NCBI Taxonomy" id="41045"/>
    <lineage>
        <taxon>Eukaryota</taxon>
        <taxon>Sar</taxon>
        <taxon>Stramenopiles</taxon>
        <taxon>Oomycota</taxon>
        <taxon>Peronosporomycetes</taxon>
        <taxon>Pythiales</taxon>
        <taxon>Pythiaceae</taxon>
        <taxon>Pythium</taxon>
    </lineage>
</organism>
<evidence type="ECO:0000256" key="20">
    <source>
        <dbReference type="SAM" id="MobiDB-lite"/>
    </source>
</evidence>
<feature type="compositionally biased region" description="Acidic residues" evidence="20">
    <location>
        <begin position="379"/>
        <end position="391"/>
    </location>
</feature>
<sequence>MVRVLTSALVAAASLLANAAAYDFKIYGINYNIRAGPDWAAADQKCKKIEQIEKELKIIKSITDIVRIYSLTDCDQGTVVLPAAVKAGLQIELGLWVGKDNAGYSGERDKLVELLKNKDLINDKNIVSVHVGSEAIYREDVTAEQAISNFNEVKKLWTEAGNKAPISIGDISDTFLAYPELIKAVDFVSANLFPFWETEPIDTAVSHFWERYQDLEAVVKPEGKEIVIGETGWASGGKQSGASEASPENAAKYFADFYNLAEEHDLKYYYFAAFDEAWKIHGAKEDETVEGYFGLFTSDGVLKPEIANIEFSDVVENAVNNNAATTTTTTTTTTTEYNYTFSYSGSWSVEFHGTDDDEGSEESEEDESTNSTETTTSSYEEEYEIEIEIEGGDQPTPKPTPAATNNDEEDEEGDDQPTPAPTGGKPTPAPTPAATNSDEEDESSESDDKPTPEPTGEAEDEEEESDEGTEEDEESEEGTEEDDEEEGTEEEEEETTEEDEGEGEGGEGEEEGDSRKKNHLRGHNHHKHHHKHHQKPHNKHHQKPHNKHHGHHARVHVVKPKHHTRHQHKPKHSA</sequence>
<evidence type="ECO:0000256" key="16">
    <source>
        <dbReference type="ARBA" id="ARBA00037649"/>
    </source>
</evidence>
<evidence type="ECO:0000256" key="10">
    <source>
        <dbReference type="ARBA" id="ARBA00022801"/>
    </source>
</evidence>
<evidence type="ECO:0000256" key="9">
    <source>
        <dbReference type="ARBA" id="ARBA00022729"/>
    </source>
</evidence>
<evidence type="ECO:0000256" key="18">
    <source>
        <dbReference type="ARBA" id="ARBA00043078"/>
    </source>
</evidence>
<feature type="chain" id="PRO_5035429973" description="glucan endo-1,3-beta-D-glucosidase" evidence="21">
    <location>
        <begin position="22"/>
        <end position="574"/>
    </location>
</feature>
<feature type="compositionally biased region" description="Basic residues" evidence="20">
    <location>
        <begin position="516"/>
        <end position="574"/>
    </location>
</feature>
<dbReference type="Gene3D" id="3.20.20.80">
    <property type="entry name" value="Glycosidases"/>
    <property type="match status" value="1"/>
</dbReference>
<keyword evidence="6" id="KW-1003">Cell membrane</keyword>
<dbReference type="GO" id="GO:0000272">
    <property type="term" value="P:polysaccharide catabolic process"/>
    <property type="evidence" value="ECO:0007669"/>
    <property type="project" value="UniProtKB-KW"/>
</dbReference>
<reference evidence="22" key="1">
    <citation type="submission" date="2019-03" db="EMBL/GenBank/DDBJ databases">
        <title>Long read genome sequence of the mycoparasitic Pythium oligandrum ATCC 38472 isolated from sugarbeet rhizosphere.</title>
        <authorList>
            <person name="Gaulin E."/>
        </authorList>
    </citation>
    <scope>NUCLEOTIDE SEQUENCE</scope>
    <source>
        <strain evidence="22">ATCC 38472_TT</strain>
    </source>
</reference>
<evidence type="ECO:0000256" key="3">
    <source>
        <dbReference type="ARBA" id="ARBA00004236"/>
    </source>
</evidence>
<dbReference type="EMBL" id="SPLM01000110">
    <property type="protein sequence ID" value="TMW58972.1"/>
    <property type="molecule type" value="Genomic_DNA"/>
</dbReference>
<evidence type="ECO:0000256" key="17">
    <source>
        <dbReference type="ARBA" id="ARBA00042373"/>
    </source>
</evidence>
<evidence type="ECO:0000256" key="8">
    <source>
        <dbReference type="ARBA" id="ARBA00022525"/>
    </source>
</evidence>
<feature type="compositionally biased region" description="Acidic residues" evidence="20">
    <location>
        <begin position="406"/>
        <end position="415"/>
    </location>
</feature>
<evidence type="ECO:0000256" key="4">
    <source>
        <dbReference type="ARBA" id="ARBA00008773"/>
    </source>
</evidence>
<evidence type="ECO:0000256" key="6">
    <source>
        <dbReference type="ARBA" id="ARBA00022475"/>
    </source>
</evidence>
<evidence type="ECO:0000256" key="21">
    <source>
        <dbReference type="SAM" id="SignalP"/>
    </source>
</evidence>
<keyword evidence="8" id="KW-0964">Secreted</keyword>
<feature type="region of interest" description="Disordered" evidence="20">
    <location>
        <begin position="350"/>
        <end position="574"/>
    </location>
</feature>
<dbReference type="EC" id="3.2.1.39" evidence="5"/>
<comment type="caution">
    <text evidence="22">The sequence shown here is derived from an EMBL/GenBank/DDBJ whole genome shotgun (WGS) entry which is preliminary data.</text>
</comment>
<dbReference type="Proteomes" id="UP000794436">
    <property type="component" value="Unassembled WGS sequence"/>
</dbReference>
<keyword evidence="13" id="KW-0119">Carbohydrate metabolism</keyword>
<feature type="compositionally biased region" description="Acidic residues" evidence="20">
    <location>
        <begin position="456"/>
        <end position="512"/>
    </location>
</feature>
<dbReference type="Pfam" id="PF00332">
    <property type="entry name" value="Glyco_hydro_17"/>
    <property type="match status" value="1"/>
</dbReference>
<dbReference type="InterPro" id="IPR017853">
    <property type="entry name" value="GH"/>
</dbReference>
<dbReference type="InterPro" id="IPR000490">
    <property type="entry name" value="Glyco_hydro_17"/>
</dbReference>
<keyword evidence="23" id="KW-1185">Reference proteome</keyword>
<dbReference type="GO" id="GO:0071555">
    <property type="term" value="P:cell wall organization"/>
    <property type="evidence" value="ECO:0007669"/>
    <property type="project" value="UniProtKB-KW"/>
</dbReference>
<keyword evidence="12" id="KW-0325">Glycoprotein</keyword>
<keyword evidence="9 21" id="KW-0732">Signal</keyword>
<evidence type="ECO:0000256" key="7">
    <source>
        <dbReference type="ARBA" id="ARBA00022512"/>
    </source>
</evidence>
<keyword evidence="14" id="KW-0961">Cell wall biogenesis/degradation</keyword>
<dbReference type="PANTHER" id="PTHR16631">
    <property type="entry name" value="GLUCAN 1,3-BETA-GLUCOSIDASE"/>
    <property type="match status" value="1"/>
</dbReference>
<feature type="compositionally biased region" description="Low complexity" evidence="20">
    <location>
        <begin position="369"/>
        <end position="378"/>
    </location>
</feature>
<dbReference type="SUPFAM" id="SSF51445">
    <property type="entry name" value="(Trans)glycosidases"/>
    <property type="match status" value="1"/>
</dbReference>
<keyword evidence="7" id="KW-0134">Cell wall</keyword>
<accession>A0A8K1C9D1</accession>
<feature type="signal peptide" evidence="21">
    <location>
        <begin position="1"/>
        <end position="21"/>
    </location>
</feature>
<dbReference type="AlphaFoldDB" id="A0A8K1C9D1"/>
<dbReference type="PANTHER" id="PTHR16631:SF17">
    <property type="entry name" value="GLUCAN ENDO-1,3-BETA-GLUCOSIDASE BTGC"/>
    <property type="match status" value="1"/>
</dbReference>
<evidence type="ECO:0000256" key="11">
    <source>
        <dbReference type="ARBA" id="ARBA00023136"/>
    </source>
</evidence>
<dbReference type="OrthoDB" id="77201at2759"/>
<name>A0A8K1C9D1_PYTOL</name>
<evidence type="ECO:0000256" key="5">
    <source>
        <dbReference type="ARBA" id="ARBA00012780"/>
    </source>
</evidence>
<feature type="compositionally biased region" description="Acidic residues" evidence="20">
    <location>
        <begin position="355"/>
        <end position="368"/>
    </location>
</feature>